<dbReference type="AlphaFoldDB" id="A0A0D0B9H5"/>
<sequence length="99" mass="11162">MNVLPTSEYQDLTETSREQYNVSFGGWDSRVACTQFAPLFPLPISIRIPTYDVPRKLDSNPCQSFRAPPLTDRRDSPRLGAVVSACGCISDRKRRVARD</sequence>
<organism evidence="1 2">
    <name type="scientific">Collybiopsis luxurians FD-317 M1</name>
    <dbReference type="NCBI Taxonomy" id="944289"/>
    <lineage>
        <taxon>Eukaryota</taxon>
        <taxon>Fungi</taxon>
        <taxon>Dikarya</taxon>
        <taxon>Basidiomycota</taxon>
        <taxon>Agaricomycotina</taxon>
        <taxon>Agaricomycetes</taxon>
        <taxon>Agaricomycetidae</taxon>
        <taxon>Agaricales</taxon>
        <taxon>Marasmiineae</taxon>
        <taxon>Omphalotaceae</taxon>
        <taxon>Collybiopsis</taxon>
        <taxon>Collybiopsis luxurians</taxon>
    </lineage>
</organism>
<gene>
    <name evidence="1" type="ORF">GYMLUDRAFT_418080</name>
</gene>
<reference evidence="1 2" key="1">
    <citation type="submission" date="2014-04" db="EMBL/GenBank/DDBJ databases">
        <title>Evolutionary Origins and Diversification of the Mycorrhizal Mutualists.</title>
        <authorList>
            <consortium name="DOE Joint Genome Institute"/>
            <consortium name="Mycorrhizal Genomics Consortium"/>
            <person name="Kohler A."/>
            <person name="Kuo A."/>
            <person name="Nagy L.G."/>
            <person name="Floudas D."/>
            <person name="Copeland A."/>
            <person name="Barry K.W."/>
            <person name="Cichocki N."/>
            <person name="Veneault-Fourrey C."/>
            <person name="LaButti K."/>
            <person name="Lindquist E.A."/>
            <person name="Lipzen A."/>
            <person name="Lundell T."/>
            <person name="Morin E."/>
            <person name="Murat C."/>
            <person name="Riley R."/>
            <person name="Ohm R."/>
            <person name="Sun H."/>
            <person name="Tunlid A."/>
            <person name="Henrissat B."/>
            <person name="Grigoriev I.V."/>
            <person name="Hibbett D.S."/>
            <person name="Martin F."/>
        </authorList>
    </citation>
    <scope>NUCLEOTIDE SEQUENCE [LARGE SCALE GENOMIC DNA]</scope>
    <source>
        <strain evidence="1 2">FD-317 M1</strain>
    </source>
</reference>
<evidence type="ECO:0000313" key="1">
    <source>
        <dbReference type="EMBL" id="KIK50881.1"/>
    </source>
</evidence>
<dbReference type="Proteomes" id="UP000053593">
    <property type="component" value="Unassembled WGS sequence"/>
</dbReference>
<dbReference type="HOGENOM" id="CLU_176448_0_0_1"/>
<dbReference type="EMBL" id="KN834881">
    <property type="protein sequence ID" value="KIK50881.1"/>
    <property type="molecule type" value="Genomic_DNA"/>
</dbReference>
<keyword evidence="2" id="KW-1185">Reference proteome</keyword>
<evidence type="ECO:0000313" key="2">
    <source>
        <dbReference type="Proteomes" id="UP000053593"/>
    </source>
</evidence>
<name>A0A0D0B9H5_9AGAR</name>
<accession>A0A0D0B9H5</accession>
<proteinExistence type="predicted"/>
<protein>
    <submittedName>
        <fullName evidence="1">Uncharacterized protein</fullName>
    </submittedName>
</protein>